<dbReference type="CDD" id="cd20169">
    <property type="entry name" value="Peptidase_M90_mtfA"/>
    <property type="match status" value="1"/>
</dbReference>
<dbReference type="OrthoDB" id="9786424at2"/>
<dbReference type="RefSeq" id="WP_146369020.1">
    <property type="nucleotide sequence ID" value="NZ_SJPP01000001.1"/>
</dbReference>
<dbReference type="GO" id="GO:0005829">
    <property type="term" value="C:cytosol"/>
    <property type="evidence" value="ECO:0007669"/>
    <property type="project" value="TreeGrafter"/>
</dbReference>
<gene>
    <name evidence="1" type="primary">mtfA</name>
    <name evidence="1" type="ORF">CA54_02140</name>
</gene>
<dbReference type="PANTHER" id="PTHR30164">
    <property type="entry name" value="MTFA PEPTIDASE"/>
    <property type="match status" value="1"/>
</dbReference>
<reference evidence="1 2" key="1">
    <citation type="submission" date="2019-02" db="EMBL/GenBank/DDBJ databases">
        <title>Deep-cultivation of Planctomycetes and their phenomic and genomic characterization uncovers novel biology.</title>
        <authorList>
            <person name="Wiegand S."/>
            <person name="Jogler M."/>
            <person name="Boedeker C."/>
            <person name="Pinto D."/>
            <person name="Vollmers J."/>
            <person name="Rivas-Marin E."/>
            <person name="Kohn T."/>
            <person name="Peeters S.H."/>
            <person name="Heuer A."/>
            <person name="Rast P."/>
            <person name="Oberbeckmann S."/>
            <person name="Bunk B."/>
            <person name="Jeske O."/>
            <person name="Meyerdierks A."/>
            <person name="Storesund J.E."/>
            <person name="Kallscheuer N."/>
            <person name="Luecker S."/>
            <person name="Lage O.M."/>
            <person name="Pohl T."/>
            <person name="Merkel B.J."/>
            <person name="Hornburger P."/>
            <person name="Mueller R.-W."/>
            <person name="Bruemmer F."/>
            <person name="Labrenz M."/>
            <person name="Spormann A.M."/>
            <person name="Op Den Camp H."/>
            <person name="Overmann J."/>
            <person name="Amann R."/>
            <person name="Jetten M.S.M."/>
            <person name="Mascher T."/>
            <person name="Medema M.H."/>
            <person name="Devos D.P."/>
            <person name="Kaster A.-K."/>
            <person name="Ovreas L."/>
            <person name="Rohde M."/>
            <person name="Galperin M.Y."/>
            <person name="Jogler C."/>
        </authorList>
    </citation>
    <scope>NUCLEOTIDE SEQUENCE [LARGE SCALE GENOMIC DNA]</scope>
    <source>
        <strain evidence="1 2">CA54</strain>
    </source>
</reference>
<dbReference type="AlphaFoldDB" id="A0A5C6BI85"/>
<keyword evidence="2" id="KW-1185">Reference proteome</keyword>
<dbReference type="SUPFAM" id="SSF55486">
    <property type="entry name" value="Metalloproteases ('zincins'), catalytic domain"/>
    <property type="match status" value="1"/>
</dbReference>
<dbReference type="InterPro" id="IPR010384">
    <property type="entry name" value="MtfA_fam"/>
</dbReference>
<evidence type="ECO:0000313" key="2">
    <source>
        <dbReference type="Proteomes" id="UP000320735"/>
    </source>
</evidence>
<dbReference type="Gene3D" id="3.40.390.10">
    <property type="entry name" value="Collagenase (Catalytic Domain)"/>
    <property type="match status" value="1"/>
</dbReference>
<dbReference type="InterPro" id="IPR042252">
    <property type="entry name" value="MtfA_N"/>
</dbReference>
<name>A0A5C6BI85_9PLAN</name>
<proteinExistence type="predicted"/>
<dbReference type="EMBL" id="SJPP01000001">
    <property type="protein sequence ID" value="TWU11407.1"/>
    <property type="molecule type" value="Genomic_DNA"/>
</dbReference>
<dbReference type="InterPro" id="IPR024079">
    <property type="entry name" value="MetalloPept_cat_dom_sf"/>
</dbReference>
<dbReference type="Gene3D" id="1.10.472.150">
    <property type="entry name" value="Glucose-regulated metallo-peptidase M90, N-terminal domain"/>
    <property type="match status" value="1"/>
</dbReference>
<dbReference type="PANTHER" id="PTHR30164:SF2">
    <property type="entry name" value="PROTEIN MTFA"/>
    <property type="match status" value="1"/>
</dbReference>
<sequence length="261" mass="29730">MLLIGSWWRNRRRRKLCAEPFPDVWEELLHRNAAFFSKLTPPQQAKLRDDLRVFIAEKDWEGCNGLKMSDEIQVTIAANACLLALELPEGMFDRVRTILVYPGDYVVPDRSVGPDGVVREGPSARHGEAWLRGPVILSWTNALEGGQNARDGRNVVFHEFAHQLDMLDGVVDGMPPLAGKAQQQRWQQITRQAQAELHHDLRHGRPTLLDPYAATNAQEFFAVATECFFERSKAMRKRQPELYGLLSDYYRQDPAGRSVHG</sequence>
<dbReference type="GO" id="GO:0004177">
    <property type="term" value="F:aminopeptidase activity"/>
    <property type="evidence" value="ECO:0007669"/>
    <property type="project" value="TreeGrafter"/>
</dbReference>
<protein>
    <submittedName>
        <fullName evidence="1">Protein MtfA</fullName>
    </submittedName>
</protein>
<organism evidence="1 2">
    <name type="scientific">Symmachiella macrocystis</name>
    <dbReference type="NCBI Taxonomy" id="2527985"/>
    <lineage>
        <taxon>Bacteria</taxon>
        <taxon>Pseudomonadati</taxon>
        <taxon>Planctomycetota</taxon>
        <taxon>Planctomycetia</taxon>
        <taxon>Planctomycetales</taxon>
        <taxon>Planctomycetaceae</taxon>
        <taxon>Symmachiella</taxon>
    </lineage>
</organism>
<evidence type="ECO:0000313" key="1">
    <source>
        <dbReference type="EMBL" id="TWU11407.1"/>
    </source>
</evidence>
<dbReference type="GO" id="GO:0008237">
    <property type="term" value="F:metallopeptidase activity"/>
    <property type="evidence" value="ECO:0007669"/>
    <property type="project" value="InterPro"/>
</dbReference>
<dbReference type="Pfam" id="PF06167">
    <property type="entry name" value="Peptidase_M90"/>
    <property type="match status" value="1"/>
</dbReference>
<accession>A0A5C6BI85</accession>
<dbReference type="Proteomes" id="UP000320735">
    <property type="component" value="Unassembled WGS sequence"/>
</dbReference>
<comment type="caution">
    <text evidence="1">The sequence shown here is derived from an EMBL/GenBank/DDBJ whole genome shotgun (WGS) entry which is preliminary data.</text>
</comment>